<reference evidence="1 2" key="1">
    <citation type="submission" date="2024-04" db="EMBL/GenBank/DDBJ databases">
        <title>Luteolibacter sp. isolated from soil.</title>
        <authorList>
            <person name="An J."/>
        </authorList>
    </citation>
    <scope>NUCLEOTIDE SEQUENCE [LARGE SCALE GENOMIC DNA]</scope>
    <source>
        <strain evidence="1 2">Y139</strain>
    </source>
</reference>
<accession>A0ABU9B0N0</accession>
<dbReference type="RefSeq" id="WP_341407330.1">
    <property type="nucleotide sequence ID" value="NZ_JBBUKT010000012.1"/>
</dbReference>
<name>A0ABU9B0N0_9BACT</name>
<proteinExistence type="predicted"/>
<gene>
    <name evidence="1" type="ORF">WKV53_23820</name>
</gene>
<dbReference type="EMBL" id="JBBUKT010000012">
    <property type="protein sequence ID" value="MEK7953564.1"/>
    <property type="molecule type" value="Genomic_DNA"/>
</dbReference>
<sequence>MNPTFIHNASRFTGVGWWYISGNPSASDVQLTAISPRHIISVRHLSGNFTGGNQSVRFLGSDNQVQTRTILPFTNILNGTDVVDLSVAELSSPLPATVVPIRYCNNQTEVQLTGDTIMVLGKHGTTGTSACGGKGVIAGFTDLSYTPYSSNTRMFHFDYVTGPGVVDDCYYGPSSGDSSSPIFVEYNSQPALVGVATVVSNPSPLVYQSYCTSVQSYIGQLDAILNPAGYRMRPAQYTATALSLASSAAAGTARQGHPASFTFTLGNTGGQTTGSVALTLAFNPAEAPNSVSAPGWVVEPMGGGVWSVRKAVMSAGNSIVATANWASLPAVASLGVNVTVESDTTSTTSSTSSFTVLPSYAAWAAGLSEAGEGDDPDDDGMENLLEYAFGGNAENGTMALPAGHPLRPVLSVAGGNVTLTYPERSDAGVRGLSYLVETATSPASLPGATTLPAGAVSSTAAYVPAEVGFVKRTITWPSDGPRRHARVKVVLAE</sequence>
<dbReference type="InterPro" id="IPR009003">
    <property type="entry name" value="Peptidase_S1_PA"/>
</dbReference>
<organism evidence="1 2">
    <name type="scientific">Luteolibacter soli</name>
    <dbReference type="NCBI Taxonomy" id="3135280"/>
    <lineage>
        <taxon>Bacteria</taxon>
        <taxon>Pseudomonadati</taxon>
        <taxon>Verrucomicrobiota</taxon>
        <taxon>Verrucomicrobiia</taxon>
        <taxon>Verrucomicrobiales</taxon>
        <taxon>Verrucomicrobiaceae</taxon>
        <taxon>Luteolibacter</taxon>
    </lineage>
</organism>
<protein>
    <submittedName>
        <fullName evidence="1">Uncharacterized protein</fullName>
    </submittedName>
</protein>
<dbReference type="Proteomes" id="UP001371305">
    <property type="component" value="Unassembled WGS sequence"/>
</dbReference>
<evidence type="ECO:0000313" key="1">
    <source>
        <dbReference type="EMBL" id="MEK7953564.1"/>
    </source>
</evidence>
<keyword evidence="2" id="KW-1185">Reference proteome</keyword>
<comment type="caution">
    <text evidence="1">The sequence shown here is derived from an EMBL/GenBank/DDBJ whole genome shotgun (WGS) entry which is preliminary data.</text>
</comment>
<dbReference type="SUPFAM" id="SSF50494">
    <property type="entry name" value="Trypsin-like serine proteases"/>
    <property type="match status" value="1"/>
</dbReference>
<evidence type="ECO:0000313" key="2">
    <source>
        <dbReference type="Proteomes" id="UP001371305"/>
    </source>
</evidence>